<gene>
    <name evidence="1" type="ORF">M9H77_11300</name>
</gene>
<protein>
    <submittedName>
        <fullName evidence="1">Uncharacterized protein</fullName>
    </submittedName>
</protein>
<keyword evidence="2" id="KW-1185">Reference proteome</keyword>
<organism evidence="1 2">
    <name type="scientific">Catharanthus roseus</name>
    <name type="common">Madagascar periwinkle</name>
    <name type="synonym">Vinca rosea</name>
    <dbReference type="NCBI Taxonomy" id="4058"/>
    <lineage>
        <taxon>Eukaryota</taxon>
        <taxon>Viridiplantae</taxon>
        <taxon>Streptophyta</taxon>
        <taxon>Embryophyta</taxon>
        <taxon>Tracheophyta</taxon>
        <taxon>Spermatophyta</taxon>
        <taxon>Magnoliopsida</taxon>
        <taxon>eudicotyledons</taxon>
        <taxon>Gunneridae</taxon>
        <taxon>Pentapetalae</taxon>
        <taxon>asterids</taxon>
        <taxon>lamiids</taxon>
        <taxon>Gentianales</taxon>
        <taxon>Apocynaceae</taxon>
        <taxon>Rauvolfioideae</taxon>
        <taxon>Vinceae</taxon>
        <taxon>Catharanthinae</taxon>
        <taxon>Catharanthus</taxon>
    </lineage>
</organism>
<evidence type="ECO:0000313" key="2">
    <source>
        <dbReference type="Proteomes" id="UP001060085"/>
    </source>
</evidence>
<comment type="caution">
    <text evidence="1">The sequence shown here is derived from an EMBL/GenBank/DDBJ whole genome shotgun (WGS) entry which is preliminary data.</text>
</comment>
<reference evidence="2" key="1">
    <citation type="journal article" date="2023" name="Nat. Plants">
        <title>Single-cell RNA sequencing provides a high-resolution roadmap for understanding the multicellular compartmentation of specialized metabolism.</title>
        <authorList>
            <person name="Sun S."/>
            <person name="Shen X."/>
            <person name="Li Y."/>
            <person name="Li Y."/>
            <person name="Wang S."/>
            <person name="Li R."/>
            <person name="Zhang H."/>
            <person name="Shen G."/>
            <person name="Guo B."/>
            <person name="Wei J."/>
            <person name="Xu J."/>
            <person name="St-Pierre B."/>
            <person name="Chen S."/>
            <person name="Sun C."/>
        </authorList>
    </citation>
    <scope>NUCLEOTIDE SEQUENCE [LARGE SCALE GENOMIC DNA]</scope>
</reference>
<sequence length="272" mass="29620">MVRPGACRGNDDLDPVKYRTGRVENHVVTASSHGVRGRHCTSDIPSTLALFGSSIYYVPGAPGSSTQPLQIPFRTRPPPPSNRPYTPIPYDSYGSSQAPPTSYDPYAHAPTPPLRMPGHDWPHCRSKTQVSLNEVSGPRLQLGTQLFENLVSSVSVDSSHSAVEYEAIDSGNPSSEYVFCRDSVMSKIAESRPKRPEKSRPPTIPTQRKKAKNDSWEQTGPADGGRLDPVLIPSYSGHIVGKDKHIKSVFPLRVTDGSLVTDKNGNIVPAKL</sequence>
<dbReference type="EMBL" id="CM044703">
    <property type="protein sequence ID" value="KAI5670936.1"/>
    <property type="molecule type" value="Genomic_DNA"/>
</dbReference>
<name>A0ACC0BE64_CATRO</name>
<proteinExistence type="predicted"/>
<evidence type="ECO:0000313" key="1">
    <source>
        <dbReference type="EMBL" id="KAI5670936.1"/>
    </source>
</evidence>
<accession>A0ACC0BE64</accession>
<dbReference type="Proteomes" id="UP001060085">
    <property type="component" value="Linkage Group LG03"/>
</dbReference>